<dbReference type="InterPro" id="IPR021123">
    <property type="entry name" value="T3SS_needle-like"/>
</dbReference>
<dbReference type="EMBL" id="LNCU01000039">
    <property type="protein sequence ID" value="KWV58254.1"/>
    <property type="molecule type" value="Genomic_DNA"/>
</dbReference>
<gene>
    <name evidence="1" type="ORF">AS156_36280</name>
</gene>
<dbReference type="Proteomes" id="UP000057737">
    <property type="component" value="Unassembled WGS sequence"/>
</dbReference>
<dbReference type="AlphaFoldDB" id="A0A109JZY6"/>
<name>A0A109JZY6_9BRAD</name>
<accession>A0A109JZY6</accession>
<dbReference type="InterPro" id="IPR037203">
    <property type="entry name" value="T3SS_needle-like_sf"/>
</dbReference>
<evidence type="ECO:0000313" key="2">
    <source>
        <dbReference type="Proteomes" id="UP000057737"/>
    </source>
</evidence>
<dbReference type="GO" id="GO:0015031">
    <property type="term" value="P:protein transport"/>
    <property type="evidence" value="ECO:0007669"/>
    <property type="project" value="InterPro"/>
</dbReference>
<evidence type="ECO:0000313" key="1">
    <source>
        <dbReference type="EMBL" id="KWV58254.1"/>
    </source>
</evidence>
<keyword evidence="2" id="KW-1185">Reference proteome</keyword>
<dbReference type="RefSeq" id="WP_066504019.1">
    <property type="nucleotide sequence ID" value="NZ_LNCU01000039.1"/>
</dbReference>
<proteinExistence type="predicted"/>
<sequence length="72" mass="8055">MHFGSITSSIGQSVVQSERNVRERMATMNPDDTMDLIRFQLSMTKHTTLLNLNSTIIKAVHDALNGIIRNIA</sequence>
<reference evidence="1 2" key="1">
    <citation type="submission" date="2015-11" db="EMBL/GenBank/DDBJ databases">
        <title>Draft Genome Sequence of the Strain BR 10303 (Bradyrhizobium sp.) isolated from nodules of Centrolobium paraense.</title>
        <authorList>
            <person name="Zelli J.E."/>
            <person name="Simoes-Araujo J.L."/>
            <person name="Barauna A.C."/>
            <person name="Silva K."/>
        </authorList>
    </citation>
    <scope>NUCLEOTIDE SEQUENCE [LARGE SCALE GENOMIC DNA]</scope>
    <source>
        <strain evidence="1 2">BR 10303</strain>
    </source>
</reference>
<dbReference type="SUPFAM" id="SSF140129">
    <property type="entry name" value="MxiH-like"/>
    <property type="match status" value="1"/>
</dbReference>
<dbReference type="Gene3D" id="1.20.58.90">
    <property type="match status" value="1"/>
</dbReference>
<dbReference type="Pfam" id="PF09392">
    <property type="entry name" value="T3SS_needle_F"/>
    <property type="match status" value="1"/>
</dbReference>
<organism evidence="1 2">
    <name type="scientific">Bradyrhizobium macuxiense</name>
    <dbReference type="NCBI Taxonomy" id="1755647"/>
    <lineage>
        <taxon>Bacteria</taxon>
        <taxon>Pseudomonadati</taxon>
        <taxon>Pseudomonadota</taxon>
        <taxon>Alphaproteobacteria</taxon>
        <taxon>Hyphomicrobiales</taxon>
        <taxon>Nitrobacteraceae</taxon>
        <taxon>Bradyrhizobium</taxon>
    </lineage>
</organism>
<dbReference type="OrthoDB" id="8248362at2"/>
<protein>
    <submittedName>
        <fullName evidence="1">Uncharacterized protein</fullName>
    </submittedName>
</protein>
<comment type="caution">
    <text evidence="1">The sequence shown here is derived from an EMBL/GenBank/DDBJ whole genome shotgun (WGS) entry which is preliminary data.</text>
</comment>